<evidence type="ECO:0000313" key="2">
    <source>
        <dbReference type="Proteomes" id="UP000537890"/>
    </source>
</evidence>
<dbReference type="GO" id="GO:0016787">
    <property type="term" value="F:hydrolase activity"/>
    <property type="evidence" value="ECO:0007669"/>
    <property type="project" value="UniProtKB-KW"/>
</dbReference>
<dbReference type="InterPro" id="IPR023214">
    <property type="entry name" value="HAD_sf"/>
</dbReference>
<dbReference type="Proteomes" id="UP000537890">
    <property type="component" value="Unassembled WGS sequence"/>
</dbReference>
<dbReference type="EMBL" id="JACCHS010000074">
    <property type="protein sequence ID" value="NYT47051.1"/>
    <property type="molecule type" value="Genomic_DNA"/>
</dbReference>
<dbReference type="AlphaFoldDB" id="A0A7Z0MNT6"/>
<dbReference type="InterPro" id="IPR023198">
    <property type="entry name" value="PGP-like_dom2"/>
</dbReference>
<gene>
    <name evidence="1" type="ORF">H0A75_05010</name>
</gene>
<protein>
    <submittedName>
        <fullName evidence="1">HAD family hydrolase</fullName>
    </submittedName>
</protein>
<dbReference type="InterPro" id="IPR036412">
    <property type="entry name" value="HAD-like_sf"/>
</dbReference>
<organism evidence="1 2">
    <name type="scientific">Candidatus Methanofishera endochildressiae</name>
    <dbReference type="NCBI Taxonomy" id="2738884"/>
    <lineage>
        <taxon>Bacteria</taxon>
        <taxon>Pseudomonadati</taxon>
        <taxon>Pseudomonadota</taxon>
        <taxon>Gammaproteobacteria</taxon>
        <taxon>Candidatus Methanofishera</taxon>
    </lineage>
</organism>
<proteinExistence type="predicted"/>
<dbReference type="Gene3D" id="1.10.150.240">
    <property type="entry name" value="Putative phosphatase, domain 2"/>
    <property type="match status" value="1"/>
</dbReference>
<dbReference type="SUPFAM" id="SSF56784">
    <property type="entry name" value="HAD-like"/>
    <property type="match status" value="1"/>
</dbReference>
<keyword evidence="1" id="KW-0378">Hydrolase</keyword>
<sequence>MQQPPIYALDFDGVICDSAVETAITGWKAATFVWPDMANTVPEEKHIEKFRELRPQLETGFEAIIFMRLIQQGESVMNIKANISKFLNELGKDSILLKQLFGQTRDQWIQHARDEWVTMNPLFEGVAEKLQKLSGQTWYIVTTKQERFVEQILQANQVDLPVDIYGLDRKMSKQAVLQELLERHGDKKLQLVEDRLPTLTGVLENDRLSAVELQLVDWGYNTEQDRIDARTKGIKVIGLSEFLLN</sequence>
<comment type="caution">
    <text evidence="1">The sequence shown here is derived from an EMBL/GenBank/DDBJ whole genome shotgun (WGS) entry which is preliminary data.</text>
</comment>
<dbReference type="Gene3D" id="3.40.50.1000">
    <property type="entry name" value="HAD superfamily/HAD-like"/>
    <property type="match status" value="1"/>
</dbReference>
<evidence type="ECO:0000313" key="1">
    <source>
        <dbReference type="EMBL" id="NYT47051.1"/>
    </source>
</evidence>
<reference evidence="1 2" key="1">
    <citation type="submission" date="2020-05" db="EMBL/GenBank/DDBJ databases">
        <title>Horizontal transmission and recombination maintain forever young bacterial symbiont genomes.</title>
        <authorList>
            <person name="Russell S.L."/>
            <person name="Pepper-Tunick E."/>
            <person name="Svedberg J."/>
            <person name="Byrne A."/>
            <person name="Ruelas Castillo J."/>
            <person name="Vollmers C."/>
            <person name="Beinart R.A."/>
            <person name="Corbett-Detig R."/>
        </authorList>
    </citation>
    <scope>NUCLEOTIDE SEQUENCE [LARGE SCALE GENOMIC DNA]</scope>
    <source>
        <strain evidence="1">4727-3</strain>
    </source>
</reference>
<accession>A0A7Z0MNT6</accession>
<name>A0A7Z0MNT6_9GAMM</name>